<dbReference type="SUPFAM" id="SSF48295">
    <property type="entry name" value="TrpR-like"/>
    <property type="match status" value="1"/>
</dbReference>
<keyword evidence="5 8" id="KW-0805">Transcription regulation</keyword>
<dbReference type="AlphaFoldDB" id="A0A3N4VS47"/>
<comment type="caution">
    <text evidence="9">The sequence shown here is derived from an EMBL/GenBank/DDBJ whole genome shotgun (WGS) entry which is preliminary data.</text>
</comment>
<dbReference type="Proteomes" id="UP000281691">
    <property type="component" value="Unassembled WGS sequence"/>
</dbReference>
<dbReference type="OrthoDB" id="5704033at2"/>
<keyword evidence="7 8" id="KW-0804">Transcription</keyword>
<comment type="subunit">
    <text evidence="8">Homodimer.</text>
</comment>
<name>A0A3N4VS47_9PAST</name>
<keyword evidence="10" id="KW-1185">Reference proteome</keyword>
<dbReference type="InterPro" id="IPR000831">
    <property type="entry name" value="Trp_repress"/>
</dbReference>
<evidence type="ECO:0000256" key="3">
    <source>
        <dbReference type="ARBA" id="ARBA00022490"/>
    </source>
</evidence>
<feature type="DNA-binding region" evidence="8">
    <location>
        <begin position="62"/>
        <end position="85"/>
    </location>
</feature>
<dbReference type="Gene3D" id="1.10.1270.10">
    <property type="entry name" value="TrpR-like"/>
    <property type="match status" value="1"/>
</dbReference>
<dbReference type="GO" id="GO:0003700">
    <property type="term" value="F:DNA-binding transcription factor activity"/>
    <property type="evidence" value="ECO:0007669"/>
    <property type="project" value="UniProtKB-UniRule"/>
</dbReference>
<evidence type="ECO:0000256" key="7">
    <source>
        <dbReference type="ARBA" id="ARBA00023163"/>
    </source>
</evidence>
<comment type="subcellular location">
    <subcellularLocation>
        <location evidence="1 8">Cytoplasm</location>
    </subcellularLocation>
</comment>
<keyword evidence="6 8" id="KW-0238">DNA-binding</keyword>
<evidence type="ECO:0000256" key="2">
    <source>
        <dbReference type="ARBA" id="ARBA00007027"/>
    </source>
</evidence>
<dbReference type="HAMAP" id="MF_00475">
    <property type="entry name" value="Trp_repressor"/>
    <property type="match status" value="1"/>
</dbReference>
<dbReference type="InterPro" id="IPR013335">
    <property type="entry name" value="Trp_repress_bac"/>
</dbReference>
<protein>
    <recommendedName>
        <fullName evidence="8">Trp operon repressor homolog</fullName>
    </recommendedName>
</protein>
<dbReference type="InterPro" id="IPR010921">
    <property type="entry name" value="Trp_repressor/repl_initiator"/>
</dbReference>
<dbReference type="GO" id="GO:0045892">
    <property type="term" value="P:negative regulation of DNA-templated transcription"/>
    <property type="evidence" value="ECO:0007669"/>
    <property type="project" value="UniProtKB-UniRule"/>
</dbReference>
<evidence type="ECO:0000256" key="8">
    <source>
        <dbReference type="HAMAP-Rule" id="MF_00475"/>
    </source>
</evidence>
<dbReference type="EMBL" id="RKQP01000001">
    <property type="protein sequence ID" value="RPE85922.1"/>
    <property type="molecule type" value="Genomic_DNA"/>
</dbReference>
<reference evidence="9 10" key="1">
    <citation type="submission" date="2018-11" db="EMBL/GenBank/DDBJ databases">
        <title>Genomic Encyclopedia of Type Strains, Phase IV (KMG-IV): sequencing the most valuable type-strain genomes for metagenomic binning, comparative biology and taxonomic classification.</title>
        <authorList>
            <person name="Goeker M."/>
        </authorList>
    </citation>
    <scope>NUCLEOTIDE SEQUENCE [LARGE SCALE GENOMIC DNA]</scope>
    <source>
        <strain evidence="9 10">DSM 27238</strain>
    </source>
</reference>
<accession>A0A3N4VS47</accession>
<proteinExistence type="inferred from homology"/>
<dbReference type="RefSeq" id="WP_124210497.1">
    <property type="nucleotide sequence ID" value="NZ_CP016615.1"/>
</dbReference>
<dbReference type="PANTHER" id="PTHR38025">
    <property type="entry name" value="TRP OPERON REPRESSOR"/>
    <property type="match status" value="1"/>
</dbReference>
<evidence type="ECO:0000256" key="4">
    <source>
        <dbReference type="ARBA" id="ARBA00022491"/>
    </source>
</evidence>
<dbReference type="GO" id="GO:0005737">
    <property type="term" value="C:cytoplasm"/>
    <property type="evidence" value="ECO:0007669"/>
    <property type="project" value="UniProtKB-SubCell"/>
</dbReference>
<comment type="function">
    <text evidence="8">This protein is an aporepressor. When complexed with L-tryptophan it binds the operator region of the trp operon and prevents the initiation of transcription.</text>
</comment>
<dbReference type="NCBIfam" id="TIGR01321">
    <property type="entry name" value="TrpR"/>
    <property type="match status" value="1"/>
</dbReference>
<organism evidence="9 10">
    <name type="scientific">Vespertiliibacter pulmonis</name>
    <dbReference type="NCBI Taxonomy" id="1443036"/>
    <lineage>
        <taxon>Bacteria</taxon>
        <taxon>Pseudomonadati</taxon>
        <taxon>Pseudomonadota</taxon>
        <taxon>Gammaproteobacteria</taxon>
        <taxon>Pasteurellales</taxon>
        <taxon>Pasteurellaceae</taxon>
        <taxon>Vespertiliibacter</taxon>
    </lineage>
</organism>
<keyword evidence="4 8" id="KW-0678">Repressor</keyword>
<gene>
    <name evidence="8" type="primary">trpR</name>
    <name evidence="9" type="ORF">EDC46_0310</name>
</gene>
<evidence type="ECO:0000313" key="9">
    <source>
        <dbReference type="EMBL" id="RPE85922.1"/>
    </source>
</evidence>
<dbReference type="InterPro" id="IPR038116">
    <property type="entry name" value="TrpR-like_sf"/>
</dbReference>
<evidence type="ECO:0000256" key="6">
    <source>
        <dbReference type="ARBA" id="ARBA00023125"/>
    </source>
</evidence>
<keyword evidence="3 8" id="KW-0963">Cytoplasm</keyword>
<evidence type="ECO:0000256" key="5">
    <source>
        <dbReference type="ARBA" id="ARBA00023015"/>
    </source>
</evidence>
<dbReference type="PIRSF" id="PIRSF003196">
    <property type="entry name" value="Trp_repressor"/>
    <property type="match status" value="1"/>
</dbReference>
<dbReference type="GO" id="GO:0043565">
    <property type="term" value="F:sequence-specific DNA binding"/>
    <property type="evidence" value="ECO:0007669"/>
    <property type="project" value="UniProtKB-UniRule"/>
</dbReference>
<sequence>MKNIYTPRDISEWQQFIFLVKLAVEEDKLENLLEMLFTTDERNSFGLRVQIINALLNTDLPQREIQQQLRTSAATITRGSNMLKVVNPDIREWVSKKLNGKA</sequence>
<evidence type="ECO:0000256" key="1">
    <source>
        <dbReference type="ARBA" id="ARBA00004496"/>
    </source>
</evidence>
<dbReference type="Pfam" id="PF01371">
    <property type="entry name" value="Trp_repressor"/>
    <property type="match status" value="1"/>
</dbReference>
<evidence type="ECO:0000313" key="10">
    <source>
        <dbReference type="Proteomes" id="UP000281691"/>
    </source>
</evidence>
<dbReference type="PANTHER" id="PTHR38025:SF1">
    <property type="entry name" value="TRP OPERON REPRESSOR"/>
    <property type="match status" value="1"/>
</dbReference>
<comment type="similarity">
    <text evidence="2 8">Belongs to the TrpR family.</text>
</comment>